<organism evidence="1 2">
    <name type="scientific">Natrinema hispanicum</name>
    <dbReference type="NCBI Taxonomy" id="392421"/>
    <lineage>
        <taxon>Archaea</taxon>
        <taxon>Methanobacteriati</taxon>
        <taxon>Methanobacteriota</taxon>
        <taxon>Stenosarchaea group</taxon>
        <taxon>Halobacteria</taxon>
        <taxon>Halobacteriales</taxon>
        <taxon>Natrialbaceae</taxon>
        <taxon>Natrinema</taxon>
    </lineage>
</organism>
<comment type="caution">
    <text evidence="1">The sequence shown here is derived from an EMBL/GenBank/DDBJ whole genome shotgun (WGS) entry which is preliminary data.</text>
</comment>
<reference evidence="1 2" key="1">
    <citation type="submission" date="2019-02" db="EMBL/GenBank/DDBJ databases">
        <title>Genomic Encyclopedia of Archaeal and Bacterial Type Strains, Phase II (KMG-II): from individual species to whole genera.</title>
        <authorList>
            <person name="Goeker M."/>
        </authorList>
    </citation>
    <scope>NUCLEOTIDE SEQUENCE [LARGE SCALE GENOMIC DNA]</scope>
    <source>
        <strain evidence="1 2">DSM 18328</strain>
    </source>
</reference>
<sequence length="110" mass="11741">MEGLNRWLWPAVLERKPNSVVTAISISPSNATVRVDSVSALLECEVIALEALAGSLDALRNVAGTHHCVGRVAVGKVRCALECVSSVCIVAMVLTCRLDTRPLNSSFLTH</sequence>
<evidence type="ECO:0000313" key="2">
    <source>
        <dbReference type="Proteomes" id="UP000291097"/>
    </source>
</evidence>
<gene>
    <name evidence="1" type="ORF">BDK88_1170</name>
</gene>
<dbReference type="AlphaFoldDB" id="A0A482YK20"/>
<accession>A0A482YK20</accession>
<name>A0A482YK20_9EURY</name>
<evidence type="ECO:0000313" key="1">
    <source>
        <dbReference type="EMBL" id="RZV12272.1"/>
    </source>
</evidence>
<dbReference type="Proteomes" id="UP000291097">
    <property type="component" value="Unassembled WGS sequence"/>
</dbReference>
<protein>
    <submittedName>
        <fullName evidence="1">Uncharacterized protein</fullName>
    </submittedName>
</protein>
<proteinExistence type="predicted"/>
<dbReference type="EMBL" id="SHMP01000003">
    <property type="protein sequence ID" value="RZV12272.1"/>
    <property type="molecule type" value="Genomic_DNA"/>
</dbReference>